<evidence type="ECO:0008006" key="8">
    <source>
        <dbReference type="Google" id="ProtNLM"/>
    </source>
</evidence>
<evidence type="ECO:0000313" key="7">
    <source>
        <dbReference type="Proteomes" id="UP000826661"/>
    </source>
</evidence>
<keyword evidence="3" id="KW-1133">Transmembrane helix</keyword>
<dbReference type="GO" id="GO:0016020">
    <property type="term" value="C:membrane"/>
    <property type="evidence" value="ECO:0007669"/>
    <property type="project" value="UniProtKB-SubCell"/>
</dbReference>
<keyword evidence="4" id="KW-0472">Membrane</keyword>
<evidence type="ECO:0000256" key="2">
    <source>
        <dbReference type="ARBA" id="ARBA00022692"/>
    </source>
</evidence>
<name>A0A8G0PF67_9HYPO</name>
<organism evidence="6 7">
    <name type="scientific">Trichoderma simmonsii</name>
    <dbReference type="NCBI Taxonomy" id="1491479"/>
    <lineage>
        <taxon>Eukaryota</taxon>
        <taxon>Fungi</taxon>
        <taxon>Dikarya</taxon>
        <taxon>Ascomycota</taxon>
        <taxon>Pezizomycotina</taxon>
        <taxon>Sordariomycetes</taxon>
        <taxon>Hypocreomycetidae</taxon>
        <taxon>Hypocreales</taxon>
        <taxon>Hypocreaceae</taxon>
        <taxon>Trichoderma</taxon>
    </lineage>
</organism>
<sequence>MCFGGQNERTNDPPPRPVQNLEGRPDVKTSRYSAPQNGLAGGAGGPSGYQSQGQPQYQQQQQQPSYQQPSYQQPYQQQQHEEFAPPPGPPPGKRQQEDYAPPAGPPPGRQQQQHGDYAPPPGPPPSHQHNDYAPPVGPPPSHQHNDYAPPPGPPPSHQKGDYAPPPGPPPSAAKGDWIAPPSDPYAAPSSAAHDWQTAVPDTSLFPPPPPLFSGHDASYANNATEAEAEAGEEWCQQYPLLTPSLTLDPSGKQALQSNNIRLMEPTGFSGTLKWLAPGHWEGSTAKKSPDRCIIGYPPLYVVNEHDPSITNQPKTIYYEVKIKRDSRTINLALGFTALPYPSFRLPGWHRGSLGVHGDDGHKYINDRWGGKDFTNEYRVGETYGIGMTFTPTGTHHPRVDIFFTRNGQRSGGWDLHEETDAEQDLPVTGLEGFHDLSCAIGAFDATSFEVVFDPAKWMYREAKFDL</sequence>
<reference evidence="6 7" key="1">
    <citation type="journal article" date="2021" name="BMC Genomics">
        <title>Telomere-to-telomere genome assembly of asparaginase-producing Trichoderma simmonsii.</title>
        <authorList>
            <person name="Chung D."/>
            <person name="Kwon Y.M."/>
            <person name="Yang Y."/>
        </authorList>
    </citation>
    <scope>NUCLEOTIDE SEQUENCE [LARGE SCALE GENOMIC DNA]</scope>
    <source>
        <strain evidence="6 7">GH-Sj1</strain>
    </source>
</reference>
<evidence type="ECO:0000313" key="6">
    <source>
        <dbReference type="EMBL" id="QYS97004.1"/>
    </source>
</evidence>
<dbReference type="InterPro" id="IPR050618">
    <property type="entry name" value="Ubq-SigPath_Reg"/>
</dbReference>
<dbReference type="EMBL" id="CP075865">
    <property type="protein sequence ID" value="QYS97004.1"/>
    <property type="molecule type" value="Genomic_DNA"/>
</dbReference>
<evidence type="ECO:0000256" key="5">
    <source>
        <dbReference type="SAM" id="MobiDB-lite"/>
    </source>
</evidence>
<comment type="subcellular location">
    <subcellularLocation>
        <location evidence="1">Membrane</location>
    </subcellularLocation>
</comment>
<evidence type="ECO:0000256" key="1">
    <source>
        <dbReference type="ARBA" id="ARBA00004370"/>
    </source>
</evidence>
<dbReference type="Proteomes" id="UP000826661">
    <property type="component" value="Chromosome II"/>
</dbReference>
<feature type="compositionally biased region" description="Low complexity" evidence="5">
    <location>
        <begin position="48"/>
        <end position="78"/>
    </location>
</feature>
<accession>A0A8G0PF67</accession>
<dbReference type="InterPro" id="IPR035780">
    <property type="entry name" value="SPRY_Ssh4-like"/>
</dbReference>
<dbReference type="InterPro" id="IPR043136">
    <property type="entry name" value="B30.2/SPRY_sf"/>
</dbReference>
<evidence type="ECO:0000256" key="3">
    <source>
        <dbReference type="ARBA" id="ARBA00022989"/>
    </source>
</evidence>
<protein>
    <recommendedName>
        <fullName evidence="8">SPRY domain-containing protein</fullName>
    </recommendedName>
</protein>
<dbReference type="Gene3D" id="2.60.120.920">
    <property type="match status" value="1"/>
</dbReference>
<evidence type="ECO:0000256" key="4">
    <source>
        <dbReference type="ARBA" id="ARBA00023136"/>
    </source>
</evidence>
<dbReference type="PANTHER" id="PTHR12864">
    <property type="entry name" value="RAN BINDING PROTEIN 9-RELATED"/>
    <property type="match status" value="1"/>
</dbReference>
<keyword evidence="7" id="KW-1185">Reference proteome</keyword>
<dbReference type="AlphaFoldDB" id="A0A8G0PF67"/>
<feature type="region of interest" description="Disordered" evidence="5">
    <location>
        <begin position="1"/>
        <end position="217"/>
    </location>
</feature>
<gene>
    <name evidence="6" type="ORF">H0G86_004239</name>
</gene>
<dbReference type="CDD" id="cd12910">
    <property type="entry name" value="SPRY_SSH4_like"/>
    <property type="match status" value="1"/>
</dbReference>
<keyword evidence="2" id="KW-0812">Transmembrane</keyword>
<proteinExistence type="predicted"/>